<dbReference type="PATRIC" id="fig|171101.6.peg.928"/>
<dbReference type="STRING" id="171101.spr0839"/>
<dbReference type="EMBL" id="AE007317">
    <property type="protein sequence ID" value="AAK99643.1"/>
    <property type="molecule type" value="Genomic_DNA"/>
</dbReference>
<dbReference type="eggNOG" id="COG4283">
    <property type="taxonomic scope" value="Bacteria"/>
</dbReference>
<dbReference type="HOGENOM" id="CLU_124046_0_0_9"/>
<proteinExistence type="predicted"/>
<organism evidence="1 2">
    <name type="scientific">Streptococcus pneumoniae (strain ATCC BAA-255 / R6)</name>
    <dbReference type="NCBI Taxonomy" id="171101"/>
    <lineage>
        <taxon>Bacteria</taxon>
        <taxon>Bacillati</taxon>
        <taxon>Bacillota</taxon>
        <taxon>Bacilli</taxon>
        <taxon>Lactobacillales</taxon>
        <taxon>Streptococcaceae</taxon>
        <taxon>Streptococcus</taxon>
    </lineage>
</organism>
<evidence type="ECO:0008006" key="3">
    <source>
        <dbReference type="Google" id="ProtNLM"/>
    </source>
</evidence>
<dbReference type="InterPro" id="IPR034660">
    <property type="entry name" value="DinB/YfiT-like"/>
</dbReference>
<evidence type="ECO:0000313" key="2">
    <source>
        <dbReference type="Proteomes" id="UP000000586"/>
    </source>
</evidence>
<name>Q8DQ54_STRR6</name>
<gene>
    <name evidence="1" type="ordered locus">spr0839</name>
</gene>
<dbReference type="KEGG" id="spr:spr0839"/>
<dbReference type="PANTHER" id="PTHR40658">
    <property type="match status" value="1"/>
</dbReference>
<protein>
    <recommendedName>
        <fullName evidence="3">DUF1706 domain-containing protein</fullName>
    </recommendedName>
</protein>
<evidence type="ECO:0000313" key="1">
    <source>
        <dbReference type="EMBL" id="AAK99643.1"/>
    </source>
</evidence>
<keyword evidence="2" id="KW-1185">Reference proteome</keyword>
<dbReference type="PIR" id="G97976">
    <property type="entry name" value="G97976"/>
</dbReference>
<dbReference type="PANTHER" id="PTHR40658:SF3">
    <property type="entry name" value="CLBS_DFSB FAMILY FOUR-HELIX BUNDLE PROTEIN"/>
    <property type="match status" value="1"/>
</dbReference>
<accession>Q8DQ54</accession>
<sequence length="181" mass="21598">MINQKEGDFLRTYENKEELKAEIEKTFEKYILEFDNIPENLKDKRADEVDRTPAENLAYQVGWTNLVLKWEEDERKGLQVKTPSDKFKWNQLGELYQWFTDTYAHLSLQELKAKLNENINSISAMIDSLSEEELFEPHMRKWADEATKTATWEVYKFIHVNTVAPFGTFRTKIRKWKKIVL</sequence>
<dbReference type="Pfam" id="PF08020">
    <property type="entry name" value="DUF1706"/>
    <property type="match status" value="1"/>
</dbReference>
<dbReference type="PIRSF" id="PIRSF031551">
    <property type="entry name" value="DUF1706"/>
    <property type="match status" value="1"/>
</dbReference>
<dbReference type="InterPro" id="IPR012550">
    <property type="entry name" value="DUF1706"/>
</dbReference>
<dbReference type="AlphaFoldDB" id="Q8DQ54"/>
<dbReference type="Proteomes" id="UP000000586">
    <property type="component" value="Chromosome"/>
</dbReference>
<reference evidence="1 2" key="1">
    <citation type="journal article" date="2001" name="J. Bacteriol.">
        <title>Genome of the bacterium Streptococcus pneumoniae strain R6.</title>
        <authorList>
            <person name="Hoskins J.A."/>
            <person name="Alborn W.Jr."/>
            <person name="Arnold J."/>
            <person name="Blaszczak L."/>
            <person name="Burgett S."/>
            <person name="DeHoff B.S."/>
            <person name="Estrem S."/>
            <person name="Fritz L."/>
            <person name="Fu D.-J."/>
            <person name="Fuller W."/>
            <person name="Geringer C."/>
            <person name="Gilmour R."/>
            <person name="Glass J.S."/>
            <person name="Khoja H."/>
            <person name="Kraft A."/>
            <person name="LaGace R."/>
            <person name="LeBlanc D.J."/>
            <person name="Lee L.N."/>
            <person name="Lefkowitz E.J."/>
            <person name="Lu J."/>
            <person name="Matsushima P."/>
            <person name="McAhren S."/>
            <person name="McHenney M."/>
            <person name="McLeaster K."/>
            <person name="Mundy C."/>
            <person name="Nicas T.I."/>
            <person name="Norris F.H."/>
            <person name="O'Gara M."/>
            <person name="Peery R."/>
            <person name="Robertson G.T."/>
            <person name="Rockey P."/>
            <person name="Sun P.-M."/>
            <person name="Winkler M.E."/>
            <person name="Yang Y."/>
            <person name="Young-Bellido M."/>
            <person name="Zhao G."/>
            <person name="Zook C."/>
            <person name="Baltz R.H."/>
            <person name="Jaskunas S.Richard."/>
            <person name="Rosteck P.R.Jr."/>
            <person name="Skatrud P.L."/>
            <person name="Glass J.I."/>
        </authorList>
    </citation>
    <scope>NUCLEOTIDE SEQUENCE [LARGE SCALE GENOMIC DNA]</scope>
    <source>
        <strain evidence="2">ATCC BAA-255 / R6</strain>
    </source>
</reference>
<dbReference type="Gene3D" id="1.20.120.450">
    <property type="entry name" value="dinb family like domain"/>
    <property type="match status" value="1"/>
</dbReference>